<proteinExistence type="predicted"/>
<dbReference type="OrthoDB" id="9811743at2"/>
<accession>A0A518GXW4</accession>
<dbReference type="KEGG" id="tpla:ElP_13000"/>
<dbReference type="InterPro" id="IPR036291">
    <property type="entry name" value="NAD(P)-bd_dom_sf"/>
</dbReference>
<feature type="domain" description="NAD-dependent epimerase/dehydratase" evidence="1">
    <location>
        <begin position="3"/>
        <end position="226"/>
    </location>
</feature>
<dbReference type="GO" id="GO:0004029">
    <property type="term" value="F:aldehyde dehydrogenase (NAD+) activity"/>
    <property type="evidence" value="ECO:0007669"/>
    <property type="project" value="TreeGrafter"/>
</dbReference>
<sequence length="302" mass="31526">MNVFVAGASGAIGRPLVAELVRRGHAVTGMTRSDAGATALAELGAAVARVSAFDAEGLERALRASGAEVVIDELTALPRSPADMAAAAEGDRRLRLEGGGNLLAAARRCGARRYIQQASGFFLRPGTGLGDESESLAVDASPRIAASARTYAELEARLLSAGDIEGVALRYGFYYGPGTWYHHDGASAGLARRGAIPVIGDGEGVWSWVHIDDAAAATADALTAPTGVYHVVDDDPSPVSSWLPAFARAVMAPEPPRVTVEQALAAGGEDAVYYGTRLRGASNARAKRVFGFRPRRLEWLTA</sequence>
<dbReference type="AlphaFoldDB" id="A0A518GXW4"/>
<organism evidence="2 3">
    <name type="scientific">Tautonia plasticadhaerens</name>
    <dbReference type="NCBI Taxonomy" id="2527974"/>
    <lineage>
        <taxon>Bacteria</taxon>
        <taxon>Pseudomonadati</taxon>
        <taxon>Planctomycetota</taxon>
        <taxon>Planctomycetia</taxon>
        <taxon>Isosphaerales</taxon>
        <taxon>Isosphaeraceae</taxon>
        <taxon>Tautonia</taxon>
    </lineage>
</organism>
<dbReference type="Gene3D" id="3.40.50.720">
    <property type="entry name" value="NAD(P)-binding Rossmann-like Domain"/>
    <property type="match status" value="1"/>
</dbReference>
<dbReference type="SUPFAM" id="SSF51735">
    <property type="entry name" value="NAD(P)-binding Rossmann-fold domains"/>
    <property type="match status" value="1"/>
</dbReference>
<protein>
    <recommendedName>
        <fullName evidence="1">NAD-dependent epimerase/dehydratase domain-containing protein</fullName>
    </recommendedName>
</protein>
<dbReference type="PANTHER" id="PTHR48079">
    <property type="entry name" value="PROTEIN YEEZ"/>
    <property type="match status" value="1"/>
</dbReference>
<evidence type="ECO:0000313" key="2">
    <source>
        <dbReference type="EMBL" id="QDV33429.1"/>
    </source>
</evidence>
<keyword evidence="3" id="KW-1185">Reference proteome</keyword>
<dbReference type="InterPro" id="IPR001509">
    <property type="entry name" value="Epimerase_deHydtase"/>
</dbReference>
<dbReference type="RefSeq" id="WP_145267813.1">
    <property type="nucleotide sequence ID" value="NZ_CP036426.1"/>
</dbReference>
<dbReference type="Proteomes" id="UP000317835">
    <property type="component" value="Chromosome"/>
</dbReference>
<evidence type="ECO:0000313" key="3">
    <source>
        <dbReference type="Proteomes" id="UP000317835"/>
    </source>
</evidence>
<evidence type="ECO:0000259" key="1">
    <source>
        <dbReference type="Pfam" id="PF01370"/>
    </source>
</evidence>
<gene>
    <name evidence="2" type="ORF">ElP_13000</name>
</gene>
<dbReference type="Pfam" id="PF01370">
    <property type="entry name" value="Epimerase"/>
    <property type="match status" value="1"/>
</dbReference>
<dbReference type="PANTHER" id="PTHR48079:SF6">
    <property type="entry name" value="NAD(P)-BINDING DOMAIN-CONTAINING PROTEIN-RELATED"/>
    <property type="match status" value="1"/>
</dbReference>
<name>A0A518GXW4_9BACT</name>
<dbReference type="InterPro" id="IPR051783">
    <property type="entry name" value="NAD(P)-dependent_oxidoreduct"/>
</dbReference>
<dbReference type="EMBL" id="CP036426">
    <property type="protein sequence ID" value="QDV33429.1"/>
    <property type="molecule type" value="Genomic_DNA"/>
</dbReference>
<reference evidence="2 3" key="1">
    <citation type="submission" date="2019-02" db="EMBL/GenBank/DDBJ databases">
        <title>Deep-cultivation of Planctomycetes and their phenomic and genomic characterization uncovers novel biology.</title>
        <authorList>
            <person name="Wiegand S."/>
            <person name="Jogler M."/>
            <person name="Boedeker C."/>
            <person name="Pinto D."/>
            <person name="Vollmers J."/>
            <person name="Rivas-Marin E."/>
            <person name="Kohn T."/>
            <person name="Peeters S.H."/>
            <person name="Heuer A."/>
            <person name="Rast P."/>
            <person name="Oberbeckmann S."/>
            <person name="Bunk B."/>
            <person name="Jeske O."/>
            <person name="Meyerdierks A."/>
            <person name="Storesund J.E."/>
            <person name="Kallscheuer N."/>
            <person name="Luecker S."/>
            <person name="Lage O.M."/>
            <person name="Pohl T."/>
            <person name="Merkel B.J."/>
            <person name="Hornburger P."/>
            <person name="Mueller R.-W."/>
            <person name="Bruemmer F."/>
            <person name="Labrenz M."/>
            <person name="Spormann A.M."/>
            <person name="Op den Camp H."/>
            <person name="Overmann J."/>
            <person name="Amann R."/>
            <person name="Jetten M.S.M."/>
            <person name="Mascher T."/>
            <person name="Medema M.H."/>
            <person name="Devos D.P."/>
            <person name="Kaster A.-K."/>
            <person name="Ovreas L."/>
            <person name="Rohde M."/>
            <person name="Galperin M.Y."/>
            <person name="Jogler C."/>
        </authorList>
    </citation>
    <scope>NUCLEOTIDE SEQUENCE [LARGE SCALE GENOMIC DNA]</scope>
    <source>
        <strain evidence="2 3">ElP</strain>
    </source>
</reference>
<dbReference type="GO" id="GO:0005737">
    <property type="term" value="C:cytoplasm"/>
    <property type="evidence" value="ECO:0007669"/>
    <property type="project" value="TreeGrafter"/>
</dbReference>